<evidence type="ECO:0000313" key="2">
    <source>
        <dbReference type="EMBL" id="KAA1110800.1"/>
    </source>
</evidence>
<evidence type="ECO:0000256" key="1">
    <source>
        <dbReference type="SAM" id="Phobius"/>
    </source>
</evidence>
<gene>
    <name evidence="2" type="ORF">PGT21_031910</name>
</gene>
<dbReference type="OrthoDB" id="2516859at2759"/>
<proteinExistence type="predicted"/>
<accession>A0A5B0QC15</accession>
<feature type="transmembrane region" description="Helical" evidence="1">
    <location>
        <begin position="12"/>
        <end position="35"/>
    </location>
</feature>
<keyword evidence="3" id="KW-1185">Reference proteome</keyword>
<keyword evidence="1" id="KW-0812">Transmembrane</keyword>
<evidence type="ECO:0000313" key="3">
    <source>
        <dbReference type="Proteomes" id="UP000324748"/>
    </source>
</evidence>
<feature type="transmembrane region" description="Helical" evidence="1">
    <location>
        <begin position="107"/>
        <end position="126"/>
    </location>
</feature>
<dbReference type="Proteomes" id="UP000324748">
    <property type="component" value="Unassembled WGS sequence"/>
</dbReference>
<dbReference type="EMBL" id="VSWC01000027">
    <property type="protein sequence ID" value="KAA1110800.1"/>
    <property type="molecule type" value="Genomic_DNA"/>
</dbReference>
<organism evidence="2 3">
    <name type="scientific">Puccinia graminis f. sp. tritici</name>
    <dbReference type="NCBI Taxonomy" id="56615"/>
    <lineage>
        <taxon>Eukaryota</taxon>
        <taxon>Fungi</taxon>
        <taxon>Dikarya</taxon>
        <taxon>Basidiomycota</taxon>
        <taxon>Pucciniomycotina</taxon>
        <taxon>Pucciniomycetes</taxon>
        <taxon>Pucciniales</taxon>
        <taxon>Pucciniaceae</taxon>
        <taxon>Puccinia</taxon>
    </lineage>
</organism>
<reference evidence="2 3" key="1">
    <citation type="submission" date="2019-05" db="EMBL/GenBank/DDBJ databases">
        <title>Emergence of the Ug99 lineage of the wheat stem rust pathogen through somatic hybridization.</title>
        <authorList>
            <person name="Li F."/>
            <person name="Upadhyaya N.M."/>
            <person name="Sperschneider J."/>
            <person name="Matny O."/>
            <person name="Nguyen-Phuc H."/>
            <person name="Mago R."/>
            <person name="Raley C."/>
            <person name="Miller M.E."/>
            <person name="Silverstein K.A.T."/>
            <person name="Henningsen E."/>
            <person name="Hirsch C.D."/>
            <person name="Visser B."/>
            <person name="Pretorius Z.A."/>
            <person name="Steffenson B.J."/>
            <person name="Schwessinger B."/>
            <person name="Dodds P.N."/>
            <person name="Figueroa M."/>
        </authorList>
    </citation>
    <scope>NUCLEOTIDE SEQUENCE [LARGE SCALE GENOMIC DNA]</scope>
    <source>
        <strain evidence="2">21-0</strain>
    </source>
</reference>
<keyword evidence="1" id="KW-0472">Membrane</keyword>
<dbReference type="AlphaFoldDB" id="A0A5B0QC15"/>
<name>A0A5B0QC15_PUCGR</name>
<protein>
    <submittedName>
        <fullName evidence="2">Uncharacterized protein</fullName>
    </submittedName>
</protein>
<keyword evidence="1" id="KW-1133">Transmembrane helix</keyword>
<sequence length="219" mass="24243">MLKGSRAGRNEMCIVAWLRGCFFIFCCCCTMEVFFKKDQLSSFVASPTIYNINHSTRFPTLPDRQLLKEIRKPSCLAPLQPSAILSQIPPPSKKKKVNSCDHPVPVLAMHLACSVLFLCSAVVASLDRSGDVVNGSFLCPGDQHVAWCSVYSWQIQGYAALKAQQQQVVVGPGTTKFDCQLETSKGMCCPTSFDPIGKPVSEEFFIQQKCSFDITKPIY</sequence>
<comment type="caution">
    <text evidence="2">The sequence shown here is derived from an EMBL/GenBank/DDBJ whole genome shotgun (WGS) entry which is preliminary data.</text>
</comment>